<feature type="transmembrane region" description="Helical" evidence="10">
    <location>
        <begin position="327"/>
        <end position="344"/>
    </location>
</feature>
<organism evidence="12 13">
    <name type="scientific">Penicillium alfredii</name>
    <dbReference type="NCBI Taxonomy" id="1506179"/>
    <lineage>
        <taxon>Eukaryota</taxon>
        <taxon>Fungi</taxon>
        <taxon>Dikarya</taxon>
        <taxon>Ascomycota</taxon>
        <taxon>Pezizomycotina</taxon>
        <taxon>Eurotiomycetes</taxon>
        <taxon>Eurotiomycetidae</taxon>
        <taxon>Eurotiales</taxon>
        <taxon>Aspergillaceae</taxon>
        <taxon>Penicillium</taxon>
    </lineage>
</organism>
<comment type="subcellular location">
    <subcellularLocation>
        <location evidence="2">Endoplasmic reticulum membrane</location>
        <topology evidence="2">Multi-pass membrane protein</topology>
    </subcellularLocation>
</comment>
<dbReference type="GO" id="GO:0005789">
    <property type="term" value="C:endoplasmic reticulum membrane"/>
    <property type="evidence" value="ECO:0007669"/>
    <property type="project" value="UniProtKB-SubCell"/>
</dbReference>
<sequence length="362" mass="40147">MASTWDDKEAPLLSRSSSEDLEANHSKKTRSSVELEYRTSTTEKFVWLSAYLLFGMLLTIYNKLVLQKVKALFNCPWFLTGMHSAFASVGTLVLLKLGYFKLSTLSQRDHWSLLAFSMLFTVNIWMSNVSLSLVSLAFFQIIRNTAPVFTVLLYRVWYSRSYSLATYVSLLPIIVGAAMTTMGEYQYSAIGLIVSIAGVVLAVIKTIVTNRLMTQSLALPMMELLFRMSPYAALQSFIIGAFSGEVATFKQAMASRTTPTLQWTGSYTTEIALFLFFNGLLSFLLNISSFQTNKVAGALSISVCGNVKQTLTLALGIFFLGDFLIDFQNGTGILLVILGCALYSKAELDSKKRQSLSNLAEK</sequence>
<evidence type="ECO:0000256" key="6">
    <source>
        <dbReference type="ARBA" id="ARBA00022824"/>
    </source>
</evidence>
<evidence type="ECO:0000313" key="13">
    <source>
        <dbReference type="Proteomes" id="UP001141434"/>
    </source>
</evidence>
<feature type="compositionally biased region" description="Basic and acidic residues" evidence="9">
    <location>
        <begin position="1"/>
        <end position="10"/>
    </location>
</feature>
<dbReference type="EMBL" id="JAPMSZ010000005">
    <property type="protein sequence ID" value="KAJ5102179.1"/>
    <property type="molecule type" value="Genomic_DNA"/>
</dbReference>
<evidence type="ECO:0000256" key="5">
    <source>
        <dbReference type="ARBA" id="ARBA00022692"/>
    </source>
</evidence>
<comment type="similarity">
    <text evidence="3">Belongs to the TPT transporter family. SLC35D subfamily.</text>
</comment>
<evidence type="ECO:0000313" key="12">
    <source>
        <dbReference type="EMBL" id="KAJ5102179.1"/>
    </source>
</evidence>
<feature type="transmembrane region" description="Helical" evidence="10">
    <location>
        <begin position="224"/>
        <end position="244"/>
    </location>
</feature>
<dbReference type="OrthoDB" id="10261634at2759"/>
<dbReference type="AlphaFoldDB" id="A0A9W9KDB8"/>
<evidence type="ECO:0000256" key="3">
    <source>
        <dbReference type="ARBA" id="ARBA00010425"/>
    </source>
</evidence>
<keyword evidence="5 10" id="KW-0812">Transmembrane</keyword>
<feature type="transmembrane region" description="Helical" evidence="10">
    <location>
        <begin position="185"/>
        <end position="204"/>
    </location>
</feature>
<evidence type="ECO:0000256" key="9">
    <source>
        <dbReference type="SAM" id="MobiDB-lite"/>
    </source>
</evidence>
<dbReference type="InterPro" id="IPR037185">
    <property type="entry name" value="EmrE-like"/>
</dbReference>
<comment type="caution">
    <text evidence="12">The sequence shown here is derived from an EMBL/GenBank/DDBJ whole genome shotgun (WGS) entry which is preliminary data.</text>
</comment>
<keyword evidence="7 10" id="KW-1133">Transmembrane helix</keyword>
<feature type="transmembrane region" description="Helical" evidence="10">
    <location>
        <begin position="264"/>
        <end position="285"/>
    </location>
</feature>
<name>A0A9W9KDB8_9EURO</name>
<proteinExistence type="inferred from homology"/>
<evidence type="ECO:0000256" key="7">
    <source>
        <dbReference type="ARBA" id="ARBA00022989"/>
    </source>
</evidence>
<feature type="region of interest" description="Disordered" evidence="9">
    <location>
        <begin position="1"/>
        <end position="25"/>
    </location>
</feature>
<keyword evidence="8 10" id="KW-0472">Membrane</keyword>
<evidence type="ECO:0000256" key="4">
    <source>
        <dbReference type="ARBA" id="ARBA00011182"/>
    </source>
</evidence>
<feature type="transmembrane region" description="Helical" evidence="10">
    <location>
        <begin position="111"/>
        <end position="127"/>
    </location>
</feature>
<dbReference type="InterPro" id="IPR004853">
    <property type="entry name" value="Sugar_P_trans_dom"/>
</dbReference>
<dbReference type="SUPFAM" id="SSF103481">
    <property type="entry name" value="Multidrug resistance efflux transporter EmrE"/>
    <property type="match status" value="1"/>
</dbReference>
<feature type="transmembrane region" description="Helical" evidence="10">
    <location>
        <begin position="45"/>
        <end position="65"/>
    </location>
</feature>
<dbReference type="InterPro" id="IPR050186">
    <property type="entry name" value="TPT_transporter"/>
</dbReference>
<feature type="transmembrane region" description="Helical" evidence="10">
    <location>
        <begin position="77"/>
        <end position="99"/>
    </location>
</feature>
<dbReference type="Proteomes" id="UP001141434">
    <property type="component" value="Unassembled WGS sequence"/>
</dbReference>
<evidence type="ECO:0000256" key="8">
    <source>
        <dbReference type="ARBA" id="ARBA00023136"/>
    </source>
</evidence>
<reference evidence="12" key="2">
    <citation type="journal article" date="2023" name="IMA Fungus">
        <title>Comparative genomic study of the Penicillium genus elucidates a diverse pangenome and 15 lateral gene transfer events.</title>
        <authorList>
            <person name="Petersen C."/>
            <person name="Sorensen T."/>
            <person name="Nielsen M.R."/>
            <person name="Sondergaard T.E."/>
            <person name="Sorensen J.L."/>
            <person name="Fitzpatrick D.A."/>
            <person name="Frisvad J.C."/>
            <person name="Nielsen K.L."/>
        </authorList>
    </citation>
    <scope>NUCLEOTIDE SEQUENCE</scope>
    <source>
        <strain evidence="12">IBT 34128</strain>
    </source>
</reference>
<dbReference type="PANTHER" id="PTHR11132">
    <property type="entry name" value="SOLUTE CARRIER FAMILY 35"/>
    <property type="match status" value="1"/>
</dbReference>
<evidence type="ECO:0000256" key="1">
    <source>
        <dbReference type="ARBA" id="ARBA00003420"/>
    </source>
</evidence>
<dbReference type="GeneID" id="81394151"/>
<reference evidence="12" key="1">
    <citation type="submission" date="2022-11" db="EMBL/GenBank/DDBJ databases">
        <authorList>
            <person name="Petersen C."/>
        </authorList>
    </citation>
    <scope>NUCLEOTIDE SEQUENCE</scope>
    <source>
        <strain evidence="12">IBT 34128</strain>
    </source>
</reference>
<gene>
    <name evidence="12" type="ORF">NUU61_004401</name>
</gene>
<evidence type="ECO:0000259" key="11">
    <source>
        <dbReference type="Pfam" id="PF03151"/>
    </source>
</evidence>
<dbReference type="Pfam" id="PF03151">
    <property type="entry name" value="TPT"/>
    <property type="match status" value="1"/>
</dbReference>
<keyword evidence="6" id="KW-0256">Endoplasmic reticulum</keyword>
<keyword evidence="13" id="KW-1185">Reference proteome</keyword>
<feature type="transmembrane region" description="Helical" evidence="10">
    <location>
        <begin position="297"/>
        <end position="321"/>
    </location>
</feature>
<evidence type="ECO:0000256" key="2">
    <source>
        <dbReference type="ARBA" id="ARBA00004477"/>
    </source>
</evidence>
<comment type="subunit">
    <text evidence="4">Homooligomer.</text>
</comment>
<protein>
    <submittedName>
        <fullName evidence="12">Drug/metabolite transporter</fullName>
    </submittedName>
</protein>
<feature type="transmembrane region" description="Helical" evidence="10">
    <location>
        <begin position="161"/>
        <end position="179"/>
    </location>
</feature>
<accession>A0A9W9KDB8</accession>
<evidence type="ECO:0000256" key="10">
    <source>
        <dbReference type="SAM" id="Phobius"/>
    </source>
</evidence>
<feature type="domain" description="Sugar phosphate transporter" evidence="11">
    <location>
        <begin position="52"/>
        <end position="344"/>
    </location>
</feature>
<dbReference type="RefSeq" id="XP_056513010.1">
    <property type="nucleotide sequence ID" value="XM_056654983.1"/>
</dbReference>
<comment type="function">
    <text evidence="1">Involved in the import of GDP-mannose from the cytoplasm into the Golgi lumen.</text>
</comment>